<dbReference type="STRING" id="118168.MC7420_2577"/>
<dbReference type="eggNOG" id="ENOG502Z8C3">
    <property type="taxonomic scope" value="Bacteria"/>
</dbReference>
<sequence>MKSLVRWSATLGLVGTTLLGSFLGGNLRALALTEQQVMEKLQTVPVFTVTDGEGSPLVASIPSQNNQNEAVAGVFISQRDAEAFVERLKREKPELGNQVRVVPVSLAEVYQLDQQSQNQPNGLDFAYIPVQQQVQSAQQLLGQGQEFRGVPLFVAKGGQQGGYLTIQQEGQQVIPFFFDKEQLQNLVNRFKEQQPNLASSVQIQVVPLEGIINTLQTQDNPQLEQILLIPSQESLQFLRQSSSQ</sequence>
<dbReference type="HOGENOM" id="CLU_073560_0_0_3"/>
<dbReference type="EMBL" id="DS989860">
    <property type="protein sequence ID" value="EDX72959.1"/>
    <property type="molecule type" value="Genomic_DNA"/>
</dbReference>
<dbReference type="Pfam" id="PF04278">
    <property type="entry name" value="Tic22"/>
    <property type="match status" value="1"/>
</dbReference>
<dbReference type="RefSeq" id="WP_006103761.1">
    <property type="nucleotide sequence ID" value="NZ_DS989860.1"/>
</dbReference>
<dbReference type="Proteomes" id="UP000003835">
    <property type="component" value="Unassembled WGS sequence"/>
</dbReference>
<accession>B4VYI2</accession>
<dbReference type="GO" id="GO:0015031">
    <property type="term" value="P:protein transport"/>
    <property type="evidence" value="ECO:0007669"/>
    <property type="project" value="InterPro"/>
</dbReference>
<reference evidence="1 2" key="1">
    <citation type="submission" date="2008-07" db="EMBL/GenBank/DDBJ databases">
        <authorList>
            <person name="Tandeau de Marsac N."/>
            <person name="Ferriera S."/>
            <person name="Johnson J."/>
            <person name="Kravitz S."/>
            <person name="Beeson K."/>
            <person name="Sutton G."/>
            <person name="Rogers Y.-H."/>
            <person name="Friedman R."/>
            <person name="Frazier M."/>
            <person name="Venter J.C."/>
        </authorList>
    </citation>
    <scope>NUCLEOTIDE SEQUENCE [LARGE SCALE GENOMIC DNA]</scope>
    <source>
        <strain evidence="1 2">PCC 7420</strain>
    </source>
</reference>
<gene>
    <name evidence="1" type="ORF">MC7420_2577</name>
</gene>
<organism evidence="1 2">
    <name type="scientific">Coleofasciculus chthonoplastes PCC 7420</name>
    <dbReference type="NCBI Taxonomy" id="118168"/>
    <lineage>
        <taxon>Bacteria</taxon>
        <taxon>Bacillati</taxon>
        <taxon>Cyanobacteriota</taxon>
        <taxon>Cyanophyceae</taxon>
        <taxon>Coleofasciculales</taxon>
        <taxon>Coleofasciculaceae</taxon>
        <taxon>Coleofasciculus</taxon>
    </lineage>
</organism>
<dbReference type="Gene3D" id="3.40.1350.100">
    <property type="match status" value="2"/>
</dbReference>
<name>B4VYI2_9CYAN</name>
<dbReference type="PANTHER" id="PTHR33926">
    <property type="entry name" value="PROTEIN TIC 22, CHLOROPLASTIC"/>
    <property type="match status" value="1"/>
</dbReference>
<dbReference type="OrthoDB" id="509198at2"/>
<dbReference type="PANTHER" id="PTHR33926:SF4">
    <property type="entry name" value="PROTEIN TIC 22, CHLOROPLASTIC"/>
    <property type="match status" value="1"/>
</dbReference>
<proteinExistence type="predicted"/>
<protein>
    <submittedName>
        <fullName evidence="1">Tic22-like family</fullName>
    </submittedName>
</protein>
<keyword evidence="2" id="KW-1185">Reference proteome</keyword>
<dbReference type="InterPro" id="IPR007378">
    <property type="entry name" value="Tic22-like"/>
</dbReference>
<dbReference type="AlphaFoldDB" id="B4VYI2"/>
<evidence type="ECO:0000313" key="1">
    <source>
        <dbReference type="EMBL" id="EDX72959.1"/>
    </source>
</evidence>
<evidence type="ECO:0000313" key="2">
    <source>
        <dbReference type="Proteomes" id="UP000003835"/>
    </source>
</evidence>